<gene>
    <name evidence="1" type="ORF">EPI10_007257</name>
</gene>
<sequence length="218" mass="24925">MNCGDTRDMTTRSEVRAPSTEFDVQVTNPLDQSVLINLVCRKCPLRVQGCEVPTHLVQKQIDLRCHSGELITIESGRLNSVTRVVSAISAQKIICKGYEAFLAYILDSQDFGSKLDQVPIVNEFIDVFPKKLPRLPPEHETEFVIDLIPETAPILIPQYRMALIEQLNKVTIKNKYPLPRIDELFDQLKDATVFSKINLRSRYYQMRVKDCDIPKTAF</sequence>
<dbReference type="AlphaFoldDB" id="A0A5B6WTL6"/>
<dbReference type="InterPro" id="IPR043128">
    <property type="entry name" value="Rev_trsase/Diguanyl_cyclase"/>
</dbReference>
<dbReference type="Proteomes" id="UP000325315">
    <property type="component" value="Unassembled WGS sequence"/>
</dbReference>
<evidence type="ECO:0000313" key="2">
    <source>
        <dbReference type="Proteomes" id="UP000325315"/>
    </source>
</evidence>
<organism evidence="1 2">
    <name type="scientific">Gossypium australe</name>
    <dbReference type="NCBI Taxonomy" id="47621"/>
    <lineage>
        <taxon>Eukaryota</taxon>
        <taxon>Viridiplantae</taxon>
        <taxon>Streptophyta</taxon>
        <taxon>Embryophyta</taxon>
        <taxon>Tracheophyta</taxon>
        <taxon>Spermatophyta</taxon>
        <taxon>Magnoliopsida</taxon>
        <taxon>eudicotyledons</taxon>
        <taxon>Gunneridae</taxon>
        <taxon>Pentapetalae</taxon>
        <taxon>rosids</taxon>
        <taxon>malvids</taxon>
        <taxon>Malvales</taxon>
        <taxon>Malvaceae</taxon>
        <taxon>Malvoideae</taxon>
        <taxon>Gossypium</taxon>
    </lineage>
</organism>
<dbReference type="OrthoDB" id="1703479at2759"/>
<accession>A0A5B6WTL6</accession>
<dbReference type="SUPFAM" id="SSF56672">
    <property type="entry name" value="DNA/RNA polymerases"/>
    <property type="match status" value="1"/>
</dbReference>
<dbReference type="InterPro" id="IPR043502">
    <property type="entry name" value="DNA/RNA_pol_sf"/>
</dbReference>
<evidence type="ECO:0000313" key="1">
    <source>
        <dbReference type="EMBL" id="KAA3485249.1"/>
    </source>
</evidence>
<dbReference type="Gene3D" id="3.10.10.10">
    <property type="entry name" value="HIV Type 1 Reverse Transcriptase, subunit A, domain 1"/>
    <property type="match status" value="1"/>
</dbReference>
<dbReference type="InterPro" id="IPR032567">
    <property type="entry name" value="RTL1-rel"/>
</dbReference>
<dbReference type="PANTHER" id="PTHR15503:SF45">
    <property type="entry name" value="RNA-DIRECTED DNA POLYMERASE HOMOLOG"/>
    <property type="match status" value="1"/>
</dbReference>
<proteinExistence type="predicted"/>
<dbReference type="EMBL" id="SMMG02000002">
    <property type="protein sequence ID" value="KAA3485249.1"/>
    <property type="molecule type" value="Genomic_DNA"/>
</dbReference>
<protein>
    <submittedName>
        <fullName evidence="1">DNA/RNA polymerases superfamily protein</fullName>
    </submittedName>
</protein>
<reference evidence="2" key="1">
    <citation type="journal article" date="2019" name="Plant Biotechnol. J.">
        <title>Genome sequencing of the Australian wild diploid species Gossypium australe highlights disease resistance and delayed gland morphogenesis.</title>
        <authorList>
            <person name="Cai Y."/>
            <person name="Cai X."/>
            <person name="Wang Q."/>
            <person name="Wang P."/>
            <person name="Zhang Y."/>
            <person name="Cai C."/>
            <person name="Xu Y."/>
            <person name="Wang K."/>
            <person name="Zhou Z."/>
            <person name="Wang C."/>
            <person name="Geng S."/>
            <person name="Li B."/>
            <person name="Dong Q."/>
            <person name="Hou Y."/>
            <person name="Wang H."/>
            <person name="Ai P."/>
            <person name="Liu Z."/>
            <person name="Yi F."/>
            <person name="Sun M."/>
            <person name="An G."/>
            <person name="Cheng J."/>
            <person name="Zhang Y."/>
            <person name="Shi Q."/>
            <person name="Xie Y."/>
            <person name="Shi X."/>
            <person name="Chang Y."/>
            <person name="Huang F."/>
            <person name="Chen Y."/>
            <person name="Hong S."/>
            <person name="Mi L."/>
            <person name="Sun Q."/>
            <person name="Zhang L."/>
            <person name="Zhou B."/>
            <person name="Peng R."/>
            <person name="Zhang X."/>
            <person name="Liu F."/>
        </authorList>
    </citation>
    <scope>NUCLEOTIDE SEQUENCE [LARGE SCALE GENOMIC DNA]</scope>
    <source>
        <strain evidence="2">cv. PA1801</strain>
    </source>
</reference>
<keyword evidence="2" id="KW-1185">Reference proteome</keyword>
<comment type="caution">
    <text evidence="1">The sequence shown here is derived from an EMBL/GenBank/DDBJ whole genome shotgun (WGS) entry which is preliminary data.</text>
</comment>
<dbReference type="PANTHER" id="PTHR15503">
    <property type="entry name" value="LDOC1 RELATED"/>
    <property type="match status" value="1"/>
</dbReference>
<dbReference type="Gene3D" id="3.30.70.270">
    <property type="match status" value="1"/>
</dbReference>
<name>A0A5B6WTL6_9ROSI</name>